<sequence length="157" mass="18093">MTMSKRIILYYLAAVAFVWGLTALFMQYLRLNKVQDDAIYVVPSTTKEQRPSLKTVIWKEKSIYTQIMYAAVEEVEGPNEDWLVHEQCDMPSIPQNAIFLATNTLTVTTLLVRQALLKTVELYLGFTTLLTDPEVSHLIDKIFRVIKYTVDTNEELL</sequence>
<accession>A0A8S9Y775</accession>
<evidence type="ECO:0000313" key="2">
    <source>
        <dbReference type="EMBL" id="KAF6217023.1"/>
    </source>
</evidence>
<dbReference type="EMBL" id="WIXP02000001">
    <property type="protein sequence ID" value="KAF6217023.1"/>
    <property type="molecule type" value="Genomic_DNA"/>
</dbReference>
<dbReference type="Proteomes" id="UP000466442">
    <property type="component" value="Linkage Group LG1"/>
</dbReference>
<keyword evidence="3" id="KW-1185">Reference proteome</keyword>
<gene>
    <name evidence="2" type="ORF">GE061_001376</name>
</gene>
<keyword evidence="1" id="KW-1133">Transmembrane helix</keyword>
<feature type="transmembrane region" description="Helical" evidence="1">
    <location>
        <begin position="7"/>
        <end position="29"/>
    </location>
</feature>
<name>A0A8S9Y775_APOLU</name>
<evidence type="ECO:0000313" key="3">
    <source>
        <dbReference type="Proteomes" id="UP000466442"/>
    </source>
</evidence>
<comment type="caution">
    <text evidence="2">The sequence shown here is derived from an EMBL/GenBank/DDBJ whole genome shotgun (WGS) entry which is preliminary data.</text>
</comment>
<keyword evidence="1" id="KW-0812">Transmembrane</keyword>
<organism evidence="2 3">
    <name type="scientific">Apolygus lucorum</name>
    <name type="common">Small green plant bug</name>
    <name type="synonym">Lygocoris lucorum</name>
    <dbReference type="NCBI Taxonomy" id="248454"/>
    <lineage>
        <taxon>Eukaryota</taxon>
        <taxon>Metazoa</taxon>
        <taxon>Ecdysozoa</taxon>
        <taxon>Arthropoda</taxon>
        <taxon>Hexapoda</taxon>
        <taxon>Insecta</taxon>
        <taxon>Pterygota</taxon>
        <taxon>Neoptera</taxon>
        <taxon>Paraneoptera</taxon>
        <taxon>Hemiptera</taxon>
        <taxon>Heteroptera</taxon>
        <taxon>Panheteroptera</taxon>
        <taxon>Cimicomorpha</taxon>
        <taxon>Miridae</taxon>
        <taxon>Mirini</taxon>
        <taxon>Apolygus</taxon>
    </lineage>
</organism>
<dbReference type="AlphaFoldDB" id="A0A8S9Y775"/>
<reference evidence="2" key="1">
    <citation type="journal article" date="2021" name="Mol. Ecol. Resour.">
        <title>Apolygus lucorum genome provides insights into omnivorousness and mesophyll feeding.</title>
        <authorList>
            <person name="Liu Y."/>
            <person name="Liu H."/>
            <person name="Wang H."/>
            <person name="Huang T."/>
            <person name="Liu B."/>
            <person name="Yang B."/>
            <person name="Yin L."/>
            <person name="Li B."/>
            <person name="Zhang Y."/>
            <person name="Zhang S."/>
            <person name="Jiang F."/>
            <person name="Zhang X."/>
            <person name="Ren Y."/>
            <person name="Wang B."/>
            <person name="Wang S."/>
            <person name="Lu Y."/>
            <person name="Wu K."/>
            <person name="Fan W."/>
            <person name="Wang G."/>
        </authorList>
    </citation>
    <scope>NUCLEOTIDE SEQUENCE</scope>
    <source>
        <strain evidence="2">12Hb</strain>
    </source>
</reference>
<evidence type="ECO:0000256" key="1">
    <source>
        <dbReference type="SAM" id="Phobius"/>
    </source>
</evidence>
<proteinExistence type="predicted"/>
<keyword evidence="1" id="KW-0472">Membrane</keyword>
<protein>
    <submittedName>
        <fullName evidence="2">Uncharacterized protein</fullName>
    </submittedName>
</protein>